<dbReference type="EMBL" id="CP002692">
    <property type="protein sequence ID" value="AEE54468.1"/>
    <property type="molecule type" value="Genomic_DNA"/>
</dbReference>
<dbReference type="InterPro" id="IPR013783">
    <property type="entry name" value="Ig-like_fold"/>
</dbReference>
<accession>F4L7W0</accession>
<evidence type="ECO:0000259" key="2">
    <source>
        <dbReference type="Pfam" id="PF13004"/>
    </source>
</evidence>
<evidence type="ECO:0000256" key="1">
    <source>
        <dbReference type="SAM" id="SignalP"/>
    </source>
</evidence>
<feature type="chain" id="PRO_5003316598" description="BACON domain-containing protein" evidence="1">
    <location>
        <begin position="24"/>
        <end position="438"/>
    </location>
</feature>
<geneLocation type="plasmid" evidence="4 5">
    <name>pHALHY01</name>
</geneLocation>
<feature type="domain" description="BACON" evidence="2">
    <location>
        <begin position="152"/>
        <end position="203"/>
    </location>
</feature>
<keyword evidence="4" id="KW-0614">Plasmid</keyword>
<organism evidence="4 5">
    <name type="scientific">Haliscomenobacter hydrossis (strain ATCC 27775 / DSM 1100 / LMG 10767 / O)</name>
    <dbReference type="NCBI Taxonomy" id="760192"/>
    <lineage>
        <taxon>Bacteria</taxon>
        <taxon>Pseudomonadati</taxon>
        <taxon>Bacteroidota</taxon>
        <taxon>Saprospiria</taxon>
        <taxon>Saprospirales</taxon>
        <taxon>Haliscomenobacteraceae</taxon>
        <taxon>Haliscomenobacter</taxon>
    </lineage>
</organism>
<dbReference type="Gene3D" id="2.60.40.10">
    <property type="entry name" value="Immunoglobulins"/>
    <property type="match status" value="2"/>
</dbReference>
<dbReference type="KEGG" id="hhy:Halhy_6652"/>
<gene>
    <name evidence="4" type="ordered locus">Halhy_6652</name>
</gene>
<evidence type="ECO:0000313" key="4">
    <source>
        <dbReference type="EMBL" id="AEE54468.1"/>
    </source>
</evidence>
<reference key="2">
    <citation type="submission" date="2011-04" db="EMBL/GenBank/DDBJ databases">
        <title>Complete sequence of plasmid 1 of Haliscomenobacter hydrossis DSM 1100.</title>
        <authorList>
            <consortium name="US DOE Joint Genome Institute (JGI-PGF)"/>
            <person name="Lucas S."/>
            <person name="Han J."/>
            <person name="Lapidus A."/>
            <person name="Bruce D."/>
            <person name="Goodwin L."/>
            <person name="Pitluck S."/>
            <person name="Peters L."/>
            <person name="Kyrpides N."/>
            <person name="Mavromatis K."/>
            <person name="Ivanova N."/>
            <person name="Ovchinnikova G."/>
            <person name="Pagani I."/>
            <person name="Daligault H."/>
            <person name="Detter J.C."/>
            <person name="Han C."/>
            <person name="Land M."/>
            <person name="Hauser L."/>
            <person name="Markowitz V."/>
            <person name="Cheng J.-F."/>
            <person name="Hugenholtz P."/>
            <person name="Woyke T."/>
            <person name="Wu D."/>
            <person name="Verbarg S."/>
            <person name="Frueling A."/>
            <person name="Brambilla E."/>
            <person name="Klenk H.-P."/>
            <person name="Eisen J.A."/>
        </authorList>
    </citation>
    <scope>NUCLEOTIDE SEQUENCE</scope>
    <source>
        <strain>DSM 1100</strain>
    </source>
</reference>
<evidence type="ECO:0000313" key="5">
    <source>
        <dbReference type="Proteomes" id="UP000008461"/>
    </source>
</evidence>
<feature type="domain" description="BACON" evidence="3">
    <location>
        <begin position="211"/>
        <end position="291"/>
    </location>
</feature>
<dbReference type="Pfam" id="PF13004">
    <property type="entry name" value="BACON"/>
    <property type="match status" value="1"/>
</dbReference>
<dbReference type="RefSeq" id="WP_013768985.1">
    <property type="nucleotide sequence ID" value="NC_015511.1"/>
</dbReference>
<dbReference type="Proteomes" id="UP000008461">
    <property type="component" value="Plasmid pHALHY01"/>
</dbReference>
<keyword evidence="5" id="KW-1185">Reference proteome</keyword>
<sequence>MNKSIFIVFVTALLYFNCKNVHAQLPCCVNLKSTLDQQTQKCSALGAEIATLKAKLKKETKVVVPGGGPGSVTKPQMGPDFEAIKFNEELKKKIAPKEAELRQCETLASNTQRQYTDCQSQGCGTLSVSPKTLNFAAMGGQQIVNVSSDMAWSYTGSSSWATIGRNGNQLTVTCSPNTWGVKRVANFTINTTGGKSETVHISQVAGAPGTLSVAPTSVTLPASGGQTRITVTSSDPGWTASVSGIDRWIDVKKSGNQIIIKSNENGSKRDRSGTVIVSGAGTKVTIAVSQAPVVFCDQNTMMESAIDQTNRSANNLEASLRFPSAVNLTIVTNRDAATKDILGISLKNNQSTFLLTGSLPSDAKISFALSPHKKALVMVYSSNLSSAGTLLVFDVATGKQLYMLSITGATGWQWGFANNDACFLYKTQYSTTAEKLRY</sequence>
<dbReference type="CDD" id="cd14948">
    <property type="entry name" value="BACON"/>
    <property type="match status" value="2"/>
</dbReference>
<keyword evidence="1" id="KW-0732">Signal</keyword>
<dbReference type="InterPro" id="IPR024361">
    <property type="entry name" value="BACON"/>
</dbReference>
<proteinExistence type="predicted"/>
<feature type="signal peptide" evidence="1">
    <location>
        <begin position="1"/>
        <end position="23"/>
    </location>
</feature>
<dbReference type="OrthoDB" id="9800955at2"/>
<dbReference type="Pfam" id="PF19190">
    <property type="entry name" value="BACON_2"/>
    <property type="match status" value="1"/>
</dbReference>
<evidence type="ECO:0000259" key="3">
    <source>
        <dbReference type="Pfam" id="PF19190"/>
    </source>
</evidence>
<dbReference type="AlphaFoldDB" id="F4L7W0"/>
<dbReference type="HOGENOM" id="CLU_625245_0_0_10"/>
<reference evidence="4 5" key="1">
    <citation type="journal article" date="2011" name="Stand. Genomic Sci.">
        <title>Complete genome sequence of Haliscomenobacter hydrossis type strain (O).</title>
        <authorList>
            <consortium name="US DOE Joint Genome Institute (JGI-PGF)"/>
            <person name="Daligault H."/>
            <person name="Lapidus A."/>
            <person name="Zeytun A."/>
            <person name="Nolan M."/>
            <person name="Lucas S."/>
            <person name="Del Rio T.G."/>
            <person name="Tice H."/>
            <person name="Cheng J.F."/>
            <person name="Tapia R."/>
            <person name="Han C."/>
            <person name="Goodwin L."/>
            <person name="Pitluck S."/>
            <person name="Liolios K."/>
            <person name="Pagani I."/>
            <person name="Ivanova N."/>
            <person name="Huntemann M."/>
            <person name="Mavromatis K."/>
            <person name="Mikhailova N."/>
            <person name="Pati A."/>
            <person name="Chen A."/>
            <person name="Palaniappan K."/>
            <person name="Land M."/>
            <person name="Hauser L."/>
            <person name="Brambilla E.M."/>
            <person name="Rohde M."/>
            <person name="Verbarg S."/>
            <person name="Goker M."/>
            <person name="Bristow J."/>
            <person name="Eisen J.A."/>
            <person name="Markowitz V."/>
            <person name="Hugenholtz P."/>
            <person name="Kyrpides N.C."/>
            <person name="Klenk H.P."/>
            <person name="Woyke T."/>
        </authorList>
    </citation>
    <scope>NUCLEOTIDE SEQUENCE [LARGE SCALE GENOMIC DNA]</scope>
    <source>
        <strain evidence="5">ATCC 27775 / DSM 1100 / LMG 10767 / O</strain>
        <plasmid evidence="5">Plasmid pHALHY01</plasmid>
    </source>
</reference>
<name>F4L7W0_HALH1</name>
<protein>
    <recommendedName>
        <fullName evidence="2 3">BACON domain-containing protein</fullName>
    </recommendedName>
</protein>